<evidence type="ECO:0000313" key="1">
    <source>
        <dbReference type="EMBL" id="ACM11053.1"/>
    </source>
</evidence>
<dbReference type="HOGENOM" id="CLU_2566599_0_0_9"/>
<organism evidence="1 2">
    <name type="scientific">Bacillus cereus (strain Q1)</name>
    <dbReference type="NCBI Taxonomy" id="361100"/>
    <lineage>
        <taxon>Bacteria</taxon>
        <taxon>Bacillati</taxon>
        <taxon>Bacillota</taxon>
        <taxon>Bacilli</taxon>
        <taxon>Bacillales</taxon>
        <taxon>Bacillaceae</taxon>
        <taxon>Bacillus</taxon>
        <taxon>Bacillus cereus group</taxon>
    </lineage>
</organism>
<protein>
    <submittedName>
        <fullName evidence="1">Uncharacterized protein</fullName>
    </submittedName>
</protein>
<evidence type="ECO:0000313" key="2">
    <source>
        <dbReference type="Proteomes" id="UP000000441"/>
    </source>
</evidence>
<proteinExistence type="predicted"/>
<reference evidence="1 2" key="1">
    <citation type="journal article" date="2009" name="J. Bacteriol.">
        <title>Complete genome sequence of the extremophilic Bacillus cereus strain Q1 with industrial applications.</title>
        <authorList>
            <person name="Xiong Z."/>
            <person name="Jiang Y."/>
            <person name="Qi D."/>
            <person name="Lu H."/>
            <person name="Yang F."/>
            <person name="Yang J."/>
            <person name="Chen L."/>
            <person name="Sun L."/>
            <person name="Xu X."/>
            <person name="Xue Y."/>
            <person name="Zhu Y."/>
            <person name="Jin Q."/>
        </authorList>
    </citation>
    <scope>NUCLEOTIDE SEQUENCE [LARGE SCALE GENOMIC DNA]</scope>
    <source>
        <strain evidence="1 2">Q1</strain>
    </source>
</reference>
<dbReference type="EMBL" id="CP000227">
    <property type="protein sequence ID" value="ACM11053.1"/>
    <property type="molecule type" value="Genomic_DNA"/>
</dbReference>
<gene>
    <name evidence="1" type="ordered locus">BCQ_0599</name>
</gene>
<sequence length="81" mass="9361">MEEMFYIGIVNLLENEELMYRADNEHEIQLFKGAAIGIRMFLCSLGYKEDDIQYGIEAVQKGEVSLDFMKRVKDLTAKGLH</sequence>
<accession>B9J3Q4</accession>
<dbReference type="AlphaFoldDB" id="B9J3Q4"/>
<dbReference type="KEGG" id="bcq:BCQ_0599"/>
<name>B9J3Q4_BACCQ</name>
<dbReference type="Proteomes" id="UP000000441">
    <property type="component" value="Chromosome"/>
</dbReference>